<dbReference type="Pfam" id="PF07675">
    <property type="entry name" value="Cleaved_Adhesin"/>
    <property type="match status" value="1"/>
</dbReference>
<evidence type="ECO:0000259" key="2">
    <source>
        <dbReference type="Pfam" id="PF07675"/>
    </source>
</evidence>
<dbReference type="Gene3D" id="2.60.40.10">
    <property type="entry name" value="Immunoglobulins"/>
    <property type="match status" value="1"/>
</dbReference>
<keyword evidence="1" id="KW-0732">Signal</keyword>
<evidence type="ECO:0000313" key="5">
    <source>
        <dbReference type="Proteomes" id="UP000823612"/>
    </source>
</evidence>
<dbReference type="InterPro" id="IPR011628">
    <property type="entry name" value="Cleaved_adhesin"/>
</dbReference>
<organism evidence="4 5">
    <name type="scientific">Candidatus Pullibacteroides excrementavium</name>
    <dbReference type="NCBI Taxonomy" id="2840905"/>
    <lineage>
        <taxon>Bacteria</taxon>
        <taxon>Pseudomonadati</taxon>
        <taxon>Bacteroidota</taxon>
        <taxon>Bacteroidia</taxon>
        <taxon>Bacteroidales</taxon>
        <taxon>Candidatus Pullibacteroides</taxon>
    </lineage>
</organism>
<accession>A0A9D9DST4</accession>
<evidence type="ECO:0000259" key="3">
    <source>
        <dbReference type="Pfam" id="PF18962"/>
    </source>
</evidence>
<comment type="caution">
    <text evidence="4">The sequence shown here is derived from an EMBL/GenBank/DDBJ whole genome shotgun (WGS) entry which is preliminary data.</text>
</comment>
<dbReference type="AlphaFoldDB" id="A0A9D9DST4"/>
<sequence>MKKAMALLSFPVLFCGSLAAQLEPANVPFQCDFNTRSALEENWTILDANNDGITWGFYNGVDADGNAEGGYVGVDFADIASDDYLISRPLSLEAGTYHIGFYIKSSSRNFPERIAVMYGNSSEVDGMTVLQEIDFARTDYSFHVSNVTITEAGNYYFAFHACSDADMMGMYLDNVFVRSGRYDGEPDLAIESLIIPEIGCDLSSEERIGVRVRNQGTADISQITMSYQISNGPVVEETFRANLSIGNSRTFLFTQAADLSASNQTFQVSIQTRIVEEVGVQPEADLSNNDTSLSLKNFSPIDLPEGGFVSDFRTGEGDLADWSAPGEGWEYEGTYYQALMSTNGTPLVSRCINLSSERQYQLSLIYLAGADVEVFVLYDDFDVLCGPYGSDMADWETIMSFRGVYTEGAYNNPIETFNVPEDGTYNIAIVPRNGTCMGSLYVQNLSLSDAGPAGLEEETEAQGIRLYPNPVDGLLNITAENGSIHKVRIYNMAGALVCQSADLNGEAHWQYNVSNLAAGTYVAEITTLQGQETVRKFVVR</sequence>
<protein>
    <submittedName>
        <fullName evidence="4">T9SS type A sorting domain-containing protein</fullName>
    </submittedName>
</protein>
<feature type="domain" description="Cleaved adhesin" evidence="2">
    <location>
        <begin position="38"/>
        <end position="121"/>
    </location>
</feature>
<reference evidence="4" key="1">
    <citation type="submission" date="2020-10" db="EMBL/GenBank/DDBJ databases">
        <authorList>
            <person name="Gilroy R."/>
        </authorList>
    </citation>
    <scope>NUCLEOTIDE SEQUENCE</scope>
    <source>
        <strain evidence="4">2889</strain>
    </source>
</reference>
<dbReference type="EMBL" id="JADIMZ010000127">
    <property type="protein sequence ID" value="MBO8433299.1"/>
    <property type="molecule type" value="Genomic_DNA"/>
</dbReference>
<dbReference type="InterPro" id="IPR013783">
    <property type="entry name" value="Ig-like_fold"/>
</dbReference>
<dbReference type="Pfam" id="PF18962">
    <property type="entry name" value="Por_Secre_tail"/>
    <property type="match status" value="1"/>
</dbReference>
<gene>
    <name evidence="4" type="ORF">IAB08_08435</name>
</gene>
<dbReference type="NCBIfam" id="NF038128">
    <property type="entry name" value="choice_anch_J"/>
    <property type="match status" value="1"/>
</dbReference>
<dbReference type="NCBIfam" id="TIGR04183">
    <property type="entry name" value="Por_Secre_tail"/>
    <property type="match status" value="1"/>
</dbReference>
<evidence type="ECO:0000256" key="1">
    <source>
        <dbReference type="SAM" id="SignalP"/>
    </source>
</evidence>
<dbReference type="Gene3D" id="2.60.120.200">
    <property type="match status" value="1"/>
</dbReference>
<reference evidence="4" key="2">
    <citation type="journal article" date="2021" name="PeerJ">
        <title>Extensive microbial diversity within the chicken gut microbiome revealed by metagenomics and culture.</title>
        <authorList>
            <person name="Gilroy R."/>
            <person name="Ravi A."/>
            <person name="Getino M."/>
            <person name="Pursley I."/>
            <person name="Horton D.L."/>
            <person name="Alikhan N.F."/>
            <person name="Baker D."/>
            <person name="Gharbi K."/>
            <person name="Hall N."/>
            <person name="Watson M."/>
            <person name="Adriaenssens E.M."/>
            <person name="Foster-Nyarko E."/>
            <person name="Jarju S."/>
            <person name="Secka A."/>
            <person name="Antonio M."/>
            <person name="Oren A."/>
            <person name="Chaudhuri R.R."/>
            <person name="La Ragione R."/>
            <person name="Hildebrand F."/>
            <person name="Pallen M.J."/>
        </authorList>
    </citation>
    <scope>NUCLEOTIDE SEQUENCE</scope>
    <source>
        <strain evidence="4">2889</strain>
    </source>
</reference>
<proteinExistence type="predicted"/>
<dbReference type="Proteomes" id="UP000823612">
    <property type="component" value="Unassembled WGS sequence"/>
</dbReference>
<name>A0A9D9DST4_9BACT</name>
<evidence type="ECO:0000313" key="4">
    <source>
        <dbReference type="EMBL" id="MBO8433299.1"/>
    </source>
</evidence>
<feature type="chain" id="PRO_5039259569" evidence="1">
    <location>
        <begin position="20"/>
        <end position="540"/>
    </location>
</feature>
<feature type="domain" description="Secretion system C-terminal sorting" evidence="3">
    <location>
        <begin position="466"/>
        <end position="539"/>
    </location>
</feature>
<feature type="signal peptide" evidence="1">
    <location>
        <begin position="1"/>
        <end position="19"/>
    </location>
</feature>
<dbReference type="InterPro" id="IPR026444">
    <property type="entry name" value="Secre_tail"/>
</dbReference>